<organism evidence="3 4">
    <name type="scientific">Collibacillus ludicampi</name>
    <dbReference type="NCBI Taxonomy" id="2771369"/>
    <lineage>
        <taxon>Bacteria</taxon>
        <taxon>Bacillati</taxon>
        <taxon>Bacillota</taxon>
        <taxon>Bacilli</taxon>
        <taxon>Bacillales</taxon>
        <taxon>Alicyclobacillaceae</taxon>
        <taxon>Collibacillus</taxon>
    </lineage>
</organism>
<dbReference type="PANTHER" id="PTHR34039:SF1">
    <property type="entry name" value="UPF0102 PROTEIN YRAN"/>
    <property type="match status" value="1"/>
</dbReference>
<gene>
    <name evidence="3" type="ORF">DNHGIG_31240</name>
</gene>
<dbReference type="Proteomes" id="UP001057291">
    <property type="component" value="Unassembled WGS sequence"/>
</dbReference>
<dbReference type="AlphaFoldDB" id="A0AAV4LIB7"/>
<name>A0AAV4LIB7_9BACL</name>
<evidence type="ECO:0000256" key="2">
    <source>
        <dbReference type="HAMAP-Rule" id="MF_00048"/>
    </source>
</evidence>
<accession>A0AAV4LIB7</accession>
<comment type="similarity">
    <text evidence="1 2">Belongs to the UPF0102 family.</text>
</comment>
<reference evidence="3" key="1">
    <citation type="journal article" date="2023" name="Int. J. Syst. Evol. Microbiol.">
        <title>Collibacillus ludicampi gen. nov., sp. nov., a new soil bacterium of the family Alicyclobacillaceae.</title>
        <authorList>
            <person name="Jojima T."/>
            <person name="Ioku Y."/>
            <person name="Fukuta Y."/>
            <person name="Shirasaka N."/>
            <person name="Matsumura Y."/>
            <person name="Mori M."/>
        </authorList>
    </citation>
    <scope>NUCLEOTIDE SEQUENCE</scope>
    <source>
        <strain evidence="3">TP075</strain>
    </source>
</reference>
<evidence type="ECO:0000313" key="3">
    <source>
        <dbReference type="EMBL" id="GIM47575.1"/>
    </source>
</evidence>
<sequence length="114" mass="13205">MGRKAEKAAKNYLEQCGFHVEFVNWRCQQGELDLIAWEGNTLVFVEVRSRSTAGQRFGTALEAVDQRKQRQVRHVAAMFLQTLKRPFTSLRFDVIAVEFHEGEHAEITHIRNAF</sequence>
<evidence type="ECO:0000313" key="4">
    <source>
        <dbReference type="Proteomes" id="UP001057291"/>
    </source>
</evidence>
<dbReference type="HAMAP" id="MF_00048">
    <property type="entry name" value="UPF0102"/>
    <property type="match status" value="1"/>
</dbReference>
<dbReference type="InterPro" id="IPR003509">
    <property type="entry name" value="UPF0102_YraN-like"/>
</dbReference>
<dbReference type="PANTHER" id="PTHR34039">
    <property type="entry name" value="UPF0102 PROTEIN YRAN"/>
    <property type="match status" value="1"/>
</dbReference>
<keyword evidence="4" id="KW-1185">Reference proteome</keyword>
<dbReference type="SUPFAM" id="SSF52980">
    <property type="entry name" value="Restriction endonuclease-like"/>
    <property type="match status" value="1"/>
</dbReference>
<protein>
    <recommendedName>
        <fullName evidence="2">UPF0102 protein DNHGIG_31240</fullName>
    </recommendedName>
</protein>
<dbReference type="InterPro" id="IPR011856">
    <property type="entry name" value="tRNA_endonuc-like_dom_sf"/>
</dbReference>
<dbReference type="EMBL" id="BOQE01000001">
    <property type="protein sequence ID" value="GIM47575.1"/>
    <property type="molecule type" value="Genomic_DNA"/>
</dbReference>
<dbReference type="GO" id="GO:0003676">
    <property type="term" value="F:nucleic acid binding"/>
    <property type="evidence" value="ECO:0007669"/>
    <property type="project" value="InterPro"/>
</dbReference>
<dbReference type="NCBIfam" id="NF009154">
    <property type="entry name" value="PRK12497.3-3"/>
    <property type="match status" value="1"/>
</dbReference>
<dbReference type="NCBIfam" id="NF009150">
    <property type="entry name" value="PRK12497.1-3"/>
    <property type="match status" value="1"/>
</dbReference>
<dbReference type="NCBIfam" id="TIGR00252">
    <property type="entry name" value="YraN family protein"/>
    <property type="match status" value="1"/>
</dbReference>
<evidence type="ECO:0000256" key="1">
    <source>
        <dbReference type="ARBA" id="ARBA00006738"/>
    </source>
</evidence>
<dbReference type="Gene3D" id="3.40.1350.10">
    <property type="match status" value="1"/>
</dbReference>
<dbReference type="Pfam" id="PF02021">
    <property type="entry name" value="UPF0102"/>
    <property type="match status" value="1"/>
</dbReference>
<dbReference type="InterPro" id="IPR011335">
    <property type="entry name" value="Restrct_endonuc-II-like"/>
</dbReference>
<proteinExistence type="inferred from homology"/>
<comment type="caution">
    <text evidence="3">The sequence shown here is derived from an EMBL/GenBank/DDBJ whole genome shotgun (WGS) entry which is preliminary data.</text>
</comment>